<dbReference type="InterPro" id="IPR000462">
    <property type="entry name" value="CDP-OH_P_trans"/>
</dbReference>
<reference evidence="17 18" key="1">
    <citation type="submission" date="2017-11" db="EMBL/GenBank/DDBJ databases">
        <title>Rhodohalobacter 15182 sp. nov., isolated from a salt lake.</title>
        <authorList>
            <person name="Han S."/>
        </authorList>
    </citation>
    <scope>NUCLEOTIDE SEQUENCE [LARGE SCALE GENOMIC DNA]</scope>
    <source>
        <strain evidence="17 18">15182</strain>
    </source>
</reference>
<dbReference type="PANTHER" id="PTHR14269:SF11">
    <property type="entry name" value="CDP-DIACYLGLYCEROL--GLYCEROL-3-PHOSPHATE 3-PHOSPHATIDYLTRANSFERASE"/>
    <property type="match status" value="1"/>
</dbReference>
<evidence type="ECO:0000256" key="9">
    <source>
        <dbReference type="ARBA" id="ARBA00022989"/>
    </source>
</evidence>
<evidence type="ECO:0000256" key="3">
    <source>
        <dbReference type="ARBA" id="ARBA00010441"/>
    </source>
</evidence>
<comment type="similarity">
    <text evidence="3 15">Belongs to the CDP-alcohol phosphatidyltransferase class-I family.</text>
</comment>
<keyword evidence="8 16" id="KW-0812">Transmembrane</keyword>
<comment type="caution">
    <text evidence="17">The sequence shown here is derived from an EMBL/GenBank/DDBJ whole genome shotgun (WGS) entry which is preliminary data.</text>
</comment>
<dbReference type="RefSeq" id="WP_101074326.1">
    <property type="nucleotide sequence ID" value="NZ_PISP01000006.1"/>
</dbReference>
<feature type="transmembrane region" description="Helical" evidence="16">
    <location>
        <begin position="133"/>
        <end position="157"/>
    </location>
</feature>
<feature type="transmembrane region" description="Helical" evidence="16">
    <location>
        <begin position="18"/>
        <end position="38"/>
    </location>
</feature>
<evidence type="ECO:0000256" key="10">
    <source>
        <dbReference type="ARBA" id="ARBA00023098"/>
    </source>
</evidence>
<organism evidence="17 18">
    <name type="scientific">Rhodohalobacter barkolensis</name>
    <dbReference type="NCBI Taxonomy" id="2053187"/>
    <lineage>
        <taxon>Bacteria</taxon>
        <taxon>Pseudomonadati</taxon>
        <taxon>Balneolota</taxon>
        <taxon>Balneolia</taxon>
        <taxon>Balneolales</taxon>
        <taxon>Balneolaceae</taxon>
        <taxon>Rhodohalobacter</taxon>
    </lineage>
</organism>
<dbReference type="PANTHER" id="PTHR14269">
    <property type="entry name" value="CDP-DIACYLGLYCEROL--GLYCEROL-3-PHOSPHATE 3-PHOSPHATIDYLTRANSFERASE-RELATED"/>
    <property type="match status" value="1"/>
</dbReference>
<evidence type="ECO:0000256" key="4">
    <source>
        <dbReference type="ARBA" id="ARBA00013170"/>
    </source>
</evidence>
<keyword evidence="10" id="KW-0443">Lipid metabolism</keyword>
<comment type="catalytic activity">
    <reaction evidence="14">
        <text>a CDP-1,2-diacyl-sn-glycerol + sn-glycerol 3-phosphate = a 1,2-diacyl-sn-glycero-3-phospho-(1'-sn-glycero-3'-phosphate) + CMP + H(+)</text>
        <dbReference type="Rhea" id="RHEA:12593"/>
        <dbReference type="ChEBI" id="CHEBI:15378"/>
        <dbReference type="ChEBI" id="CHEBI:57597"/>
        <dbReference type="ChEBI" id="CHEBI:58332"/>
        <dbReference type="ChEBI" id="CHEBI:60110"/>
        <dbReference type="ChEBI" id="CHEBI:60377"/>
        <dbReference type="EC" id="2.7.8.5"/>
    </reaction>
</comment>
<dbReference type="GO" id="GO:0008444">
    <property type="term" value="F:CDP-diacylglycerol-glycerol-3-phosphate 3-phosphatidyltransferase activity"/>
    <property type="evidence" value="ECO:0007669"/>
    <property type="project" value="UniProtKB-EC"/>
</dbReference>
<evidence type="ECO:0000256" key="14">
    <source>
        <dbReference type="ARBA" id="ARBA00048586"/>
    </source>
</evidence>
<dbReference type="AlphaFoldDB" id="A0A2N0VEL2"/>
<evidence type="ECO:0000256" key="11">
    <source>
        <dbReference type="ARBA" id="ARBA00023136"/>
    </source>
</evidence>
<keyword evidence="13" id="KW-1208">Phospholipid metabolism</keyword>
<dbReference type="InterPro" id="IPR048254">
    <property type="entry name" value="CDP_ALCOHOL_P_TRANSF_CS"/>
</dbReference>
<dbReference type="Gene3D" id="1.20.120.1760">
    <property type="match status" value="1"/>
</dbReference>
<comment type="subcellular location">
    <subcellularLocation>
        <location evidence="1">Membrane</location>
        <topology evidence="1">Multi-pass membrane protein</topology>
    </subcellularLocation>
</comment>
<dbReference type="EMBL" id="PISP01000006">
    <property type="protein sequence ID" value="PKD42629.1"/>
    <property type="molecule type" value="Genomic_DNA"/>
</dbReference>
<accession>A0A2N0VEL2</accession>
<evidence type="ECO:0000256" key="8">
    <source>
        <dbReference type="ARBA" id="ARBA00022692"/>
    </source>
</evidence>
<feature type="transmembrane region" description="Helical" evidence="16">
    <location>
        <begin position="163"/>
        <end position="182"/>
    </location>
</feature>
<dbReference type="InterPro" id="IPR050324">
    <property type="entry name" value="CDP-alcohol_PTase-I"/>
</dbReference>
<evidence type="ECO:0000256" key="16">
    <source>
        <dbReference type="SAM" id="Phobius"/>
    </source>
</evidence>
<keyword evidence="18" id="KW-1185">Reference proteome</keyword>
<dbReference type="OrthoDB" id="9785031at2"/>
<keyword evidence="11 16" id="KW-0472">Membrane</keyword>
<dbReference type="PROSITE" id="PS00379">
    <property type="entry name" value="CDP_ALCOHOL_P_TRANSF"/>
    <property type="match status" value="1"/>
</dbReference>
<evidence type="ECO:0000256" key="12">
    <source>
        <dbReference type="ARBA" id="ARBA00023209"/>
    </source>
</evidence>
<dbReference type="InterPro" id="IPR043130">
    <property type="entry name" value="CDP-OH_PTrfase_TM_dom"/>
</dbReference>
<evidence type="ECO:0000313" key="18">
    <source>
        <dbReference type="Proteomes" id="UP000233398"/>
    </source>
</evidence>
<dbReference type="GO" id="GO:0046474">
    <property type="term" value="P:glycerophospholipid biosynthetic process"/>
    <property type="evidence" value="ECO:0007669"/>
    <property type="project" value="TreeGrafter"/>
</dbReference>
<dbReference type="Pfam" id="PF01066">
    <property type="entry name" value="CDP-OH_P_transf"/>
    <property type="match status" value="1"/>
</dbReference>
<dbReference type="PIRSF" id="PIRSF000847">
    <property type="entry name" value="Phos_ph_gly_syn"/>
    <property type="match status" value="1"/>
</dbReference>
<evidence type="ECO:0000256" key="6">
    <source>
        <dbReference type="ARBA" id="ARBA00022516"/>
    </source>
</evidence>
<dbReference type="Proteomes" id="UP000233398">
    <property type="component" value="Unassembled WGS sequence"/>
</dbReference>
<proteinExistence type="inferred from homology"/>
<sequence length="196" mass="22759">MRETANIDGKKVLVRDDIYTWSNLISFSRVLVVFPIIYLHMHNDYQVNSFIWGLILYGAFSDYLDGLVARWRNEISELGKSLDPIADKLAAFFLFIYTVWLGWIPLWYFVLGVMRDTLIMAGSAHIKKERGKVAMSIMSGKVTVNFMAFYWISVFFFPGAENVHIFFMVSSAVMMIVSFVEYKQRYHKIINGADFN</sequence>
<name>A0A2N0VEL2_9BACT</name>
<keyword evidence="12" id="KW-0594">Phospholipid biosynthesis</keyword>
<dbReference type="GO" id="GO:0016020">
    <property type="term" value="C:membrane"/>
    <property type="evidence" value="ECO:0007669"/>
    <property type="project" value="UniProtKB-SubCell"/>
</dbReference>
<keyword evidence="6" id="KW-0444">Lipid biosynthesis</keyword>
<gene>
    <name evidence="17" type="ORF">CWD77_14570</name>
</gene>
<protein>
    <recommendedName>
        <fullName evidence="5">CDP-diacylglycerol--glycerol-3-phosphate 3-phosphatidyltransferase</fullName>
        <ecNumber evidence="4">2.7.8.5</ecNumber>
    </recommendedName>
</protein>
<evidence type="ECO:0000313" key="17">
    <source>
        <dbReference type="EMBL" id="PKD42629.1"/>
    </source>
</evidence>
<feature type="transmembrane region" description="Helical" evidence="16">
    <location>
        <begin position="89"/>
        <end position="113"/>
    </location>
</feature>
<evidence type="ECO:0000256" key="13">
    <source>
        <dbReference type="ARBA" id="ARBA00023264"/>
    </source>
</evidence>
<evidence type="ECO:0000256" key="15">
    <source>
        <dbReference type="RuleBase" id="RU003750"/>
    </source>
</evidence>
<evidence type="ECO:0000256" key="7">
    <source>
        <dbReference type="ARBA" id="ARBA00022679"/>
    </source>
</evidence>
<dbReference type="EC" id="2.7.8.5" evidence="4"/>
<evidence type="ECO:0000256" key="5">
    <source>
        <dbReference type="ARBA" id="ARBA00014944"/>
    </source>
</evidence>
<evidence type="ECO:0000256" key="1">
    <source>
        <dbReference type="ARBA" id="ARBA00004141"/>
    </source>
</evidence>
<dbReference type="InterPro" id="IPR004570">
    <property type="entry name" value="Phosphatidylglycerol_P_synth"/>
</dbReference>
<comment type="pathway">
    <text evidence="2">Phospholipid metabolism; phosphatidylglycerol biosynthesis; phosphatidylglycerol from CDP-diacylglycerol: step 1/2.</text>
</comment>
<evidence type="ECO:0000256" key="2">
    <source>
        <dbReference type="ARBA" id="ARBA00005042"/>
    </source>
</evidence>
<keyword evidence="9 16" id="KW-1133">Transmembrane helix</keyword>
<keyword evidence="7 15" id="KW-0808">Transferase</keyword>